<sequence>MKKIQSLSLSLLQQQIADLPFDVLIRRIHSSSQKNISRSLEAHFLGQRLHENYGGNGAPFHLKTITPYNIAKEVEKVSKTKTEEEVSSVLVSSSELREILSQRLLLDVQQSRSRLKLNLDDLSLILANAIRHRFSFELTNTTLILFIEALNNAKGVENSSRQVEALSRVMEVCCDELDQCNTITWDAVANLVVTVEQRWSLFTKS</sequence>
<name>A0A1X0NQ78_9TRYP</name>
<dbReference type="RefSeq" id="XP_028880931.1">
    <property type="nucleotide sequence ID" value="XM_029027752.1"/>
</dbReference>
<protein>
    <submittedName>
        <fullName evidence="1">Uncharacterized protein</fullName>
    </submittedName>
</protein>
<evidence type="ECO:0000313" key="2">
    <source>
        <dbReference type="Proteomes" id="UP000192257"/>
    </source>
</evidence>
<organism evidence="1 2">
    <name type="scientific">Trypanosoma theileri</name>
    <dbReference type="NCBI Taxonomy" id="67003"/>
    <lineage>
        <taxon>Eukaryota</taxon>
        <taxon>Discoba</taxon>
        <taxon>Euglenozoa</taxon>
        <taxon>Kinetoplastea</taxon>
        <taxon>Metakinetoplastina</taxon>
        <taxon>Trypanosomatida</taxon>
        <taxon>Trypanosomatidae</taxon>
        <taxon>Trypanosoma</taxon>
    </lineage>
</organism>
<dbReference type="AlphaFoldDB" id="A0A1X0NQ78"/>
<dbReference type="VEuPathDB" id="TriTrypDB:TM35_000251610"/>
<evidence type="ECO:0000313" key="1">
    <source>
        <dbReference type="EMBL" id="ORC86865.1"/>
    </source>
</evidence>
<dbReference type="EMBL" id="NBCO01000025">
    <property type="protein sequence ID" value="ORC86865.1"/>
    <property type="molecule type" value="Genomic_DNA"/>
</dbReference>
<comment type="caution">
    <text evidence="1">The sequence shown here is derived from an EMBL/GenBank/DDBJ whole genome shotgun (WGS) entry which is preliminary data.</text>
</comment>
<dbReference type="GeneID" id="39987532"/>
<accession>A0A1X0NQ78</accession>
<reference evidence="1 2" key="1">
    <citation type="submission" date="2017-03" db="EMBL/GenBank/DDBJ databases">
        <title>An alternative strategy for trypanosome survival in the mammalian bloodstream revealed through genome and transcriptome analysis of the ubiquitous bovine parasite Trypanosoma (Megatrypanum) theileri.</title>
        <authorList>
            <person name="Kelly S."/>
            <person name="Ivens A."/>
            <person name="Mott A."/>
            <person name="O'Neill E."/>
            <person name="Emms D."/>
            <person name="Macleod O."/>
            <person name="Voorheis P."/>
            <person name="Matthews J."/>
            <person name="Matthews K."/>
            <person name="Carrington M."/>
        </authorList>
    </citation>
    <scope>NUCLEOTIDE SEQUENCE [LARGE SCALE GENOMIC DNA]</scope>
    <source>
        <strain evidence="1">Edinburgh</strain>
    </source>
</reference>
<gene>
    <name evidence="1" type="ORF">TM35_000251610</name>
</gene>
<proteinExistence type="predicted"/>
<dbReference type="OrthoDB" id="247900at2759"/>
<keyword evidence="2" id="KW-1185">Reference proteome</keyword>
<dbReference type="Proteomes" id="UP000192257">
    <property type="component" value="Unassembled WGS sequence"/>
</dbReference>
<feature type="non-terminal residue" evidence="1">
    <location>
        <position position="205"/>
    </location>
</feature>